<dbReference type="Pfam" id="PF12796">
    <property type="entry name" value="Ank_2"/>
    <property type="match status" value="2"/>
</dbReference>
<dbReference type="SMART" id="SM00248">
    <property type="entry name" value="ANK"/>
    <property type="match status" value="4"/>
</dbReference>
<dbReference type="OrthoDB" id="5416972at2759"/>
<dbReference type="PRINTS" id="PR01415">
    <property type="entry name" value="ANKYRIN"/>
</dbReference>
<keyword evidence="2 3" id="KW-0040">ANK repeat</keyword>
<dbReference type="STRING" id="5539.A0A3E2H2J4"/>
<dbReference type="InterPro" id="IPR036770">
    <property type="entry name" value="Ankyrin_rpt-contain_sf"/>
</dbReference>
<feature type="non-terminal residue" evidence="4">
    <location>
        <position position="1"/>
    </location>
</feature>
<proteinExistence type="predicted"/>
<keyword evidence="5" id="KW-1185">Reference proteome</keyword>
<protein>
    <submittedName>
        <fullName evidence="4">Uncharacterized protein</fullName>
    </submittedName>
</protein>
<dbReference type="AlphaFoldDB" id="A0A3E2H2J4"/>
<keyword evidence="1" id="KW-0677">Repeat</keyword>
<dbReference type="SUPFAM" id="SSF48403">
    <property type="entry name" value="Ankyrin repeat"/>
    <property type="match status" value="1"/>
</dbReference>
<reference evidence="4 5" key="1">
    <citation type="submission" date="2018-05" db="EMBL/GenBank/DDBJ databases">
        <title>Draft genome sequence of Scytalidium lignicola DSM 105466, a ubiquitous saprotrophic fungus.</title>
        <authorList>
            <person name="Buettner E."/>
            <person name="Gebauer A.M."/>
            <person name="Hofrichter M."/>
            <person name="Liers C."/>
            <person name="Kellner H."/>
        </authorList>
    </citation>
    <scope>NUCLEOTIDE SEQUENCE [LARGE SCALE GENOMIC DNA]</scope>
    <source>
        <strain evidence="4 5">DSM 105466</strain>
    </source>
</reference>
<sequence length="212" mass="23118">MNNLDGSRSPLELDSMTTASLSSMLTEQPFLHNNIHDLSPYRTQQSFVESVRSGDSQGVNTGWASSLHIAAQKGHDRIVRVLLQHSTESIVNVPNSEGRTPLICATIGGHKDVVALLLANGALLSCVDHFHRSAIHWAVVHRRDSLLKLLLSHGQGEKQTPARTVIDGYDLSGQTPLHLAIDEDFEDGVRLLLEYGANMNLVARRSSVGTLS</sequence>
<accession>A0A3E2H2J4</accession>
<dbReference type="InterPro" id="IPR002110">
    <property type="entry name" value="Ankyrin_rpt"/>
</dbReference>
<dbReference type="PROSITE" id="PS50297">
    <property type="entry name" value="ANK_REP_REGION"/>
    <property type="match status" value="2"/>
</dbReference>
<dbReference type="PANTHER" id="PTHR24198">
    <property type="entry name" value="ANKYRIN REPEAT AND PROTEIN KINASE DOMAIN-CONTAINING PROTEIN"/>
    <property type="match status" value="1"/>
</dbReference>
<dbReference type="PANTHER" id="PTHR24198:SF165">
    <property type="entry name" value="ANKYRIN REPEAT-CONTAINING PROTEIN-RELATED"/>
    <property type="match status" value="1"/>
</dbReference>
<evidence type="ECO:0000256" key="2">
    <source>
        <dbReference type="ARBA" id="ARBA00023043"/>
    </source>
</evidence>
<name>A0A3E2H2J4_SCYLI</name>
<organism evidence="4 5">
    <name type="scientific">Scytalidium lignicola</name>
    <name type="common">Hyphomycete</name>
    <dbReference type="NCBI Taxonomy" id="5539"/>
    <lineage>
        <taxon>Eukaryota</taxon>
        <taxon>Fungi</taxon>
        <taxon>Dikarya</taxon>
        <taxon>Ascomycota</taxon>
        <taxon>Pezizomycotina</taxon>
        <taxon>Leotiomycetes</taxon>
        <taxon>Leotiomycetes incertae sedis</taxon>
        <taxon>Scytalidium</taxon>
    </lineage>
</organism>
<evidence type="ECO:0000313" key="4">
    <source>
        <dbReference type="EMBL" id="RFU27507.1"/>
    </source>
</evidence>
<evidence type="ECO:0000256" key="3">
    <source>
        <dbReference type="PROSITE-ProRule" id="PRU00023"/>
    </source>
</evidence>
<dbReference type="Proteomes" id="UP000258309">
    <property type="component" value="Unassembled WGS sequence"/>
</dbReference>
<feature type="repeat" description="ANK" evidence="3">
    <location>
        <begin position="172"/>
        <end position="204"/>
    </location>
</feature>
<dbReference type="Gene3D" id="1.25.40.20">
    <property type="entry name" value="Ankyrin repeat-containing domain"/>
    <property type="match status" value="1"/>
</dbReference>
<dbReference type="EMBL" id="NCSJ02000203">
    <property type="protein sequence ID" value="RFU27507.1"/>
    <property type="molecule type" value="Genomic_DNA"/>
</dbReference>
<evidence type="ECO:0000313" key="5">
    <source>
        <dbReference type="Proteomes" id="UP000258309"/>
    </source>
</evidence>
<feature type="non-terminal residue" evidence="4">
    <location>
        <position position="212"/>
    </location>
</feature>
<dbReference type="PROSITE" id="PS50088">
    <property type="entry name" value="ANK_REPEAT"/>
    <property type="match status" value="2"/>
</dbReference>
<dbReference type="OMA" id="WASSLHI"/>
<comment type="caution">
    <text evidence="4">The sequence shown here is derived from an EMBL/GenBank/DDBJ whole genome shotgun (WGS) entry which is preliminary data.</text>
</comment>
<feature type="repeat" description="ANK" evidence="3">
    <location>
        <begin position="97"/>
        <end position="129"/>
    </location>
</feature>
<evidence type="ECO:0000256" key="1">
    <source>
        <dbReference type="ARBA" id="ARBA00022737"/>
    </source>
</evidence>
<gene>
    <name evidence="4" type="ORF">B7463_g8824</name>
</gene>